<proteinExistence type="predicted"/>
<dbReference type="EMBL" id="FAOZ01000025">
    <property type="protein sequence ID" value="CUU59163.1"/>
    <property type="molecule type" value="Genomic_DNA"/>
</dbReference>
<dbReference type="AlphaFoldDB" id="A0A0S4QTU0"/>
<protein>
    <submittedName>
        <fullName evidence="1">Acetone carboxylase gamma subunit</fullName>
    </submittedName>
</protein>
<accession>A0A0S4QTU0</accession>
<organism evidence="1 2">
    <name type="scientific">Parafrankia irregularis</name>
    <dbReference type="NCBI Taxonomy" id="795642"/>
    <lineage>
        <taxon>Bacteria</taxon>
        <taxon>Bacillati</taxon>
        <taxon>Actinomycetota</taxon>
        <taxon>Actinomycetes</taxon>
        <taxon>Frankiales</taxon>
        <taxon>Frankiaceae</taxon>
        <taxon>Parafrankia</taxon>
    </lineage>
</organism>
<dbReference type="Pfam" id="PF08882">
    <property type="entry name" value="Acetone_carb_G"/>
    <property type="match status" value="1"/>
</dbReference>
<name>A0A0S4QTU0_9ACTN</name>
<reference evidence="2" key="1">
    <citation type="submission" date="2015-11" db="EMBL/GenBank/DDBJ databases">
        <authorList>
            <person name="Varghese N."/>
        </authorList>
    </citation>
    <scope>NUCLEOTIDE SEQUENCE [LARGE SCALE GENOMIC DNA]</scope>
    <source>
        <strain evidence="2">DSM 45899</strain>
    </source>
</reference>
<dbReference type="Proteomes" id="UP000198802">
    <property type="component" value="Unassembled WGS sequence"/>
</dbReference>
<sequence length="119" mass="13757">MSDQQSSVNITEYLAIDLLAERWMCRVCGHDIANARENYKTGMLVYDRDPREIHRPILDESYEFTYAPDPAWCRIVEFYCPGCGTLVENEYLPPGHPLTHDIELDIDSLKRRHLSAVEG</sequence>
<keyword evidence="2" id="KW-1185">Reference proteome</keyword>
<evidence type="ECO:0000313" key="2">
    <source>
        <dbReference type="Proteomes" id="UP000198802"/>
    </source>
</evidence>
<dbReference type="InterPro" id="IPR016750">
    <property type="entry name" value="Aceto_COase_bsu/gsu"/>
</dbReference>
<evidence type="ECO:0000313" key="1">
    <source>
        <dbReference type="EMBL" id="CUU59163.1"/>
    </source>
</evidence>
<gene>
    <name evidence="1" type="ORF">Ga0074812_12553</name>
</gene>